<name>A0A084B8Q3_STACB</name>
<protein>
    <submittedName>
        <fullName evidence="2">Uncharacterized protein</fullName>
    </submittedName>
</protein>
<organism evidence="2 3">
    <name type="scientific">Stachybotrys chartarum (strain CBS 109288 / IBT 7711)</name>
    <name type="common">Toxic black mold</name>
    <name type="synonym">Stilbospora chartarum</name>
    <dbReference type="NCBI Taxonomy" id="1280523"/>
    <lineage>
        <taxon>Eukaryota</taxon>
        <taxon>Fungi</taxon>
        <taxon>Dikarya</taxon>
        <taxon>Ascomycota</taxon>
        <taxon>Pezizomycotina</taxon>
        <taxon>Sordariomycetes</taxon>
        <taxon>Hypocreomycetidae</taxon>
        <taxon>Hypocreales</taxon>
        <taxon>Stachybotryaceae</taxon>
        <taxon>Stachybotrys</taxon>
    </lineage>
</organism>
<sequence>MSTNPNPNPSTSAPPQDGTPQARPRRRHTHPPRTGITEPPTHNATHSEMLQRYLSEPDQLTGRLIAAGSDTADAGASQRDFDTLAARLDEMVRRATDGGI</sequence>
<evidence type="ECO:0000256" key="1">
    <source>
        <dbReference type="SAM" id="MobiDB-lite"/>
    </source>
</evidence>
<feature type="region of interest" description="Disordered" evidence="1">
    <location>
        <begin position="1"/>
        <end position="56"/>
    </location>
</feature>
<feature type="compositionally biased region" description="Low complexity" evidence="1">
    <location>
        <begin position="1"/>
        <end position="15"/>
    </location>
</feature>
<evidence type="ECO:0000313" key="2">
    <source>
        <dbReference type="EMBL" id="KEY73932.1"/>
    </source>
</evidence>
<keyword evidence="3" id="KW-1185">Reference proteome</keyword>
<dbReference type="AlphaFoldDB" id="A0A084B8Q3"/>
<evidence type="ECO:0000313" key="3">
    <source>
        <dbReference type="Proteomes" id="UP000028045"/>
    </source>
</evidence>
<accession>A0A084B8Q3</accession>
<proteinExistence type="predicted"/>
<dbReference type="Proteomes" id="UP000028045">
    <property type="component" value="Unassembled WGS sequence"/>
</dbReference>
<dbReference type="EMBL" id="KL647700">
    <property type="protein sequence ID" value="KEY73932.1"/>
    <property type="molecule type" value="Genomic_DNA"/>
</dbReference>
<reference evidence="2 3" key="1">
    <citation type="journal article" date="2014" name="BMC Genomics">
        <title>Comparative genome sequencing reveals chemotype-specific gene clusters in the toxigenic black mold Stachybotrys.</title>
        <authorList>
            <person name="Semeiks J."/>
            <person name="Borek D."/>
            <person name="Otwinowski Z."/>
            <person name="Grishin N.V."/>
        </authorList>
    </citation>
    <scope>NUCLEOTIDE SEQUENCE [LARGE SCALE GENOMIC DNA]</scope>
    <source>
        <strain evidence="3">CBS 109288 / IBT 7711</strain>
    </source>
</reference>
<gene>
    <name evidence="2" type="ORF">S7711_11190</name>
</gene>
<dbReference type="HOGENOM" id="CLU_2307892_0_0_1"/>